<dbReference type="EMBL" id="SNRW01017001">
    <property type="protein sequence ID" value="KAA6368781.1"/>
    <property type="molecule type" value="Genomic_DNA"/>
</dbReference>
<comment type="caution">
    <text evidence="1">The sequence shown here is derived from an EMBL/GenBank/DDBJ whole genome shotgun (WGS) entry which is preliminary data.</text>
</comment>
<proteinExistence type="predicted"/>
<evidence type="ECO:0000313" key="2">
    <source>
        <dbReference type="Proteomes" id="UP000324800"/>
    </source>
</evidence>
<name>A0A5J4UFH3_9EUKA</name>
<protein>
    <submittedName>
        <fullName evidence="1">Uncharacterized protein</fullName>
    </submittedName>
</protein>
<dbReference type="Proteomes" id="UP000324800">
    <property type="component" value="Unassembled WGS sequence"/>
</dbReference>
<reference evidence="1 2" key="1">
    <citation type="submission" date="2019-03" db="EMBL/GenBank/DDBJ databases">
        <title>Single cell metagenomics reveals metabolic interactions within the superorganism composed of flagellate Streblomastix strix and complex community of Bacteroidetes bacteria on its surface.</title>
        <authorList>
            <person name="Treitli S.C."/>
            <person name="Kolisko M."/>
            <person name="Husnik F."/>
            <person name="Keeling P."/>
            <person name="Hampl V."/>
        </authorList>
    </citation>
    <scope>NUCLEOTIDE SEQUENCE [LARGE SCALE GENOMIC DNA]</scope>
    <source>
        <strain evidence="1">ST1C</strain>
    </source>
</reference>
<sequence>TSQLLIQSAQTDSYQTSYNDLEDNNSEFQYKQYLQLQESQLLRPLSHAAHIIRYIQKLLERNNKQMNKIEEQLIFASITQTLNDAITSKQKIVFMRSAGLNANIIAKCRSPSLIIEARMLRDSDFCVISDRTVLMYNLLPNVKHLHFFHQYRNFVEELEKYPFDVKIYNGLVFEDIQKIVIEKKEYFKNIQNEKNQLMFNIIISGVVPTNDNLQFVLPSNIGQGSLFGGVDGMNSKIFLRVNKDIHKPSDELAAFATLTLDMMFEPQEKLGNNQNTTSDSQSSINQKVYKNELDLSQITKSFKTQKWNKKIEKSSIKMMNNWVHNSILMASCSSTSFNIMQCMPTVRPFVIISRGGLCKCAIPARYDQTPYRDLGLRTFSSAASMMNFGNCWINPQSQLFPDYDKYEYDSFRKYVQMEIEEEITETGTLAVVPPYPVMRYHMPVFPLRFGRYKDAEVMYGISSYPILAENTRWRTLEPWQIRKVVTMMGVESDVRQRWKLSERERIRIKLKLPVQNDGKQSKQQNYIGHTELTVNQPSIVFLQEQTSPQFQKKSDVLLRLTNDTLQHPIPLNSIQRAVLQKRIMALPKEFY</sequence>
<evidence type="ECO:0000313" key="1">
    <source>
        <dbReference type="EMBL" id="KAA6368781.1"/>
    </source>
</evidence>
<accession>A0A5J4UFH3</accession>
<gene>
    <name evidence="1" type="ORF">EZS28_035692</name>
</gene>
<organism evidence="1 2">
    <name type="scientific">Streblomastix strix</name>
    <dbReference type="NCBI Taxonomy" id="222440"/>
    <lineage>
        <taxon>Eukaryota</taxon>
        <taxon>Metamonada</taxon>
        <taxon>Preaxostyla</taxon>
        <taxon>Oxymonadida</taxon>
        <taxon>Streblomastigidae</taxon>
        <taxon>Streblomastix</taxon>
    </lineage>
</organism>
<dbReference type="AlphaFoldDB" id="A0A5J4UFH3"/>
<feature type="non-terminal residue" evidence="1">
    <location>
        <position position="1"/>
    </location>
</feature>